<evidence type="ECO:0000313" key="2">
    <source>
        <dbReference type="EMBL" id="ONK78334.1"/>
    </source>
</evidence>
<evidence type="ECO:0000256" key="1">
    <source>
        <dbReference type="SAM" id="MobiDB-lite"/>
    </source>
</evidence>
<accession>A0A5P1FJS3</accession>
<protein>
    <submittedName>
        <fullName evidence="2">Uncharacterized protein</fullName>
    </submittedName>
</protein>
<dbReference type="AlphaFoldDB" id="A0A5P1FJS3"/>
<reference evidence="3" key="1">
    <citation type="journal article" date="2017" name="Nat. Commun.">
        <title>The asparagus genome sheds light on the origin and evolution of a young Y chromosome.</title>
        <authorList>
            <person name="Harkess A."/>
            <person name="Zhou J."/>
            <person name="Xu C."/>
            <person name="Bowers J.E."/>
            <person name="Van der Hulst R."/>
            <person name="Ayyampalayam S."/>
            <person name="Mercati F."/>
            <person name="Riccardi P."/>
            <person name="McKain M.R."/>
            <person name="Kakrana A."/>
            <person name="Tang H."/>
            <person name="Ray J."/>
            <person name="Groenendijk J."/>
            <person name="Arikit S."/>
            <person name="Mathioni S.M."/>
            <person name="Nakano M."/>
            <person name="Shan H."/>
            <person name="Telgmann-Rauber A."/>
            <person name="Kanno A."/>
            <person name="Yue Z."/>
            <person name="Chen H."/>
            <person name="Li W."/>
            <person name="Chen Y."/>
            <person name="Xu X."/>
            <person name="Zhang Y."/>
            <person name="Luo S."/>
            <person name="Chen H."/>
            <person name="Gao J."/>
            <person name="Mao Z."/>
            <person name="Pires J.C."/>
            <person name="Luo M."/>
            <person name="Kudrna D."/>
            <person name="Wing R.A."/>
            <person name="Meyers B.C."/>
            <person name="Yi K."/>
            <person name="Kong H."/>
            <person name="Lavrijsen P."/>
            <person name="Sunseri F."/>
            <person name="Falavigna A."/>
            <person name="Ye Y."/>
            <person name="Leebens-Mack J.H."/>
            <person name="Chen G."/>
        </authorList>
    </citation>
    <scope>NUCLEOTIDE SEQUENCE [LARGE SCALE GENOMIC DNA]</scope>
    <source>
        <strain evidence="3">cv. DH0086</strain>
    </source>
</reference>
<dbReference type="Gramene" id="ONK78334">
    <property type="protein sequence ID" value="ONK78334"/>
    <property type="gene ID" value="A4U43_C02F17460"/>
</dbReference>
<name>A0A5P1FJS3_ASPOF</name>
<organism evidence="2 3">
    <name type="scientific">Asparagus officinalis</name>
    <name type="common">Garden asparagus</name>
    <dbReference type="NCBI Taxonomy" id="4686"/>
    <lineage>
        <taxon>Eukaryota</taxon>
        <taxon>Viridiplantae</taxon>
        <taxon>Streptophyta</taxon>
        <taxon>Embryophyta</taxon>
        <taxon>Tracheophyta</taxon>
        <taxon>Spermatophyta</taxon>
        <taxon>Magnoliopsida</taxon>
        <taxon>Liliopsida</taxon>
        <taxon>Asparagales</taxon>
        <taxon>Asparagaceae</taxon>
        <taxon>Asparagoideae</taxon>
        <taxon>Asparagus</taxon>
    </lineage>
</organism>
<dbReference type="EMBL" id="CM007382">
    <property type="protein sequence ID" value="ONK78334.1"/>
    <property type="molecule type" value="Genomic_DNA"/>
</dbReference>
<evidence type="ECO:0000313" key="3">
    <source>
        <dbReference type="Proteomes" id="UP000243459"/>
    </source>
</evidence>
<sequence>MKKLEPRQIALANEGGLSVHRSESSCQGKEPIMEEMAPPTGLEYPYPHRVAEIGEEWDRMRGVDSERATETPAPRAFEINGLTRELDESNRNARRLDKSLQERDRAKV</sequence>
<dbReference type="Proteomes" id="UP000243459">
    <property type="component" value="Chromosome 2"/>
</dbReference>
<feature type="compositionally biased region" description="Basic and acidic residues" evidence="1">
    <location>
        <begin position="84"/>
        <end position="108"/>
    </location>
</feature>
<keyword evidence="3" id="KW-1185">Reference proteome</keyword>
<gene>
    <name evidence="2" type="ORF">A4U43_C02F17460</name>
</gene>
<feature type="region of interest" description="Disordered" evidence="1">
    <location>
        <begin position="80"/>
        <end position="108"/>
    </location>
</feature>
<proteinExistence type="predicted"/>